<gene>
    <name evidence="3" type="ORF">PEV8663_01678</name>
</gene>
<dbReference type="EMBL" id="FXYH01000005">
    <property type="protein sequence ID" value="SMX39333.1"/>
    <property type="molecule type" value="Genomic_DNA"/>
</dbReference>
<keyword evidence="2" id="KW-1133">Transmembrane helix</keyword>
<dbReference type="RefSeq" id="WP_141468009.1">
    <property type="nucleotide sequence ID" value="NZ_FXYH01000005.1"/>
</dbReference>
<feature type="transmembrane region" description="Helical" evidence="2">
    <location>
        <begin position="135"/>
        <end position="156"/>
    </location>
</feature>
<organism evidence="3 4">
    <name type="scientific">Pelagimonas varians</name>
    <dbReference type="NCBI Taxonomy" id="696760"/>
    <lineage>
        <taxon>Bacteria</taxon>
        <taxon>Pseudomonadati</taxon>
        <taxon>Pseudomonadota</taxon>
        <taxon>Alphaproteobacteria</taxon>
        <taxon>Rhodobacterales</taxon>
        <taxon>Roseobacteraceae</taxon>
        <taxon>Pelagimonas</taxon>
    </lineage>
</organism>
<dbReference type="OrthoDB" id="7659420at2"/>
<evidence type="ECO:0000313" key="4">
    <source>
        <dbReference type="Proteomes" id="UP000220836"/>
    </source>
</evidence>
<keyword evidence="4" id="KW-1185">Reference proteome</keyword>
<evidence type="ECO:0000256" key="1">
    <source>
        <dbReference type="SAM" id="MobiDB-lite"/>
    </source>
</evidence>
<feature type="compositionally biased region" description="Basic and acidic residues" evidence="1">
    <location>
        <begin position="9"/>
        <end position="18"/>
    </location>
</feature>
<reference evidence="3 4" key="1">
    <citation type="submission" date="2017-05" db="EMBL/GenBank/DDBJ databases">
        <authorList>
            <person name="Song R."/>
            <person name="Chenine A.L."/>
            <person name="Ruprecht R.M."/>
        </authorList>
    </citation>
    <scope>NUCLEOTIDE SEQUENCE [LARGE SCALE GENOMIC DNA]</scope>
    <source>
        <strain evidence="3 4">CECT 8663</strain>
    </source>
</reference>
<accession>A0A238K952</accession>
<evidence type="ECO:0000313" key="3">
    <source>
        <dbReference type="EMBL" id="SMX39333.1"/>
    </source>
</evidence>
<evidence type="ECO:0000256" key="2">
    <source>
        <dbReference type="SAM" id="Phobius"/>
    </source>
</evidence>
<keyword evidence="2" id="KW-0472">Membrane</keyword>
<sequence>MAKSRRGRTGKDQSKAEEIVETVETEAKAVETEIEAVVEEATDAAAEVEASVDDVVSEAVEADVAEDAPDATIEDASEPVEDVLLEEAKASDDADVPLEAEAVDETVETSFKDSPSETPEPQVIRETVVEKKSGFMSTAVGGAVAAILGFGAAQFVGTPLPFFPQPAPNPFEEEARGALKSQSDQIETLVAQSADTQKAVEIIDLAPVVASVAGLEDQINGSEAILKAMGDELASFDSRLTAIEKAPMADAVSPESIAAYERELDALRKSITDQQAALEVQRVEIQAMAAEAIQAESNAEGHATLAASRAALAEITAMLQTGKSFAQPLAVLTDNGVAVPAALSSVAADGVPTLTALAGEFPELARNALNAARKAGGEAEADGGGLASFFQKQLGARSVTPREGDDPDAVLSRAEAAVKSGDLDTALTEIDALPDAAKAELDGWLVQAGMQRDALAAAAALSQELNK</sequence>
<feature type="region of interest" description="Disordered" evidence="1">
    <location>
        <begin position="1"/>
        <end position="20"/>
    </location>
</feature>
<evidence type="ECO:0008006" key="5">
    <source>
        <dbReference type="Google" id="ProtNLM"/>
    </source>
</evidence>
<name>A0A238K952_9RHOB</name>
<proteinExistence type="predicted"/>
<keyword evidence="2" id="KW-0812">Transmembrane</keyword>
<protein>
    <recommendedName>
        <fullName evidence="5">Mitochondrial inner membrane protein</fullName>
    </recommendedName>
</protein>
<dbReference type="AlphaFoldDB" id="A0A238K952"/>
<dbReference type="Proteomes" id="UP000220836">
    <property type="component" value="Unassembled WGS sequence"/>
</dbReference>